<dbReference type="Gene3D" id="3.40.1640.10">
    <property type="entry name" value="PSTPO5379-like"/>
    <property type="match status" value="1"/>
</dbReference>
<proteinExistence type="inferred from homology"/>
<evidence type="ECO:0000313" key="4">
    <source>
        <dbReference type="Proteomes" id="UP000238176"/>
    </source>
</evidence>
<dbReference type="InterPro" id="IPR038021">
    <property type="entry name" value="Putative_hydro-lyase"/>
</dbReference>
<dbReference type="Gene3D" id="3.30.2040.10">
    <property type="entry name" value="PSTPO5379-like domain"/>
    <property type="match status" value="1"/>
</dbReference>
<comment type="similarity">
    <text evidence="1">Belongs to the D-glutamate cyclase family.</text>
</comment>
<dbReference type="PANTHER" id="PTHR32022">
    <property type="entry name" value="D-GLUTAMATE CYCLASE, MITOCHONDRIAL"/>
    <property type="match status" value="1"/>
</dbReference>
<evidence type="ECO:0000256" key="2">
    <source>
        <dbReference type="ARBA" id="ARBA00023239"/>
    </source>
</evidence>
<dbReference type="EMBL" id="PVTJ01000001">
    <property type="protein sequence ID" value="PRY61974.1"/>
    <property type="molecule type" value="Genomic_DNA"/>
</dbReference>
<keyword evidence="4" id="KW-1185">Reference proteome</keyword>
<sequence>MFTRQRPEAQTSPREARARFRDGLVAHTSGWSQGYVQANLVSVPRRYAIALRRFAVRNPRACPLLDVVGAGRFTTDLAEGADLRRDLPAYQVWSRGQMVARRTDVADLWDRDLVTFLLGCSFTFEPLLERAGIPLRHLEQGVNVPMYRTNRKALGARRFRGPVVVSMCPVPTDLVARAAQITMELPFAHGAPVHVGSPAMLGVRDLGRPDFGDPVRLHDGDVPVFWACGVTLQEAVVKAKLPFAITHAPGHMLITDRRARTADSGEIRTVR</sequence>
<dbReference type="PANTHER" id="PTHR32022:SF10">
    <property type="entry name" value="D-GLUTAMATE CYCLASE, MITOCHONDRIAL"/>
    <property type="match status" value="1"/>
</dbReference>
<dbReference type="InterPro" id="IPR016938">
    <property type="entry name" value="UPF0317"/>
</dbReference>
<dbReference type="GO" id="GO:0016829">
    <property type="term" value="F:lyase activity"/>
    <property type="evidence" value="ECO:0007669"/>
    <property type="project" value="UniProtKB-KW"/>
</dbReference>
<dbReference type="SUPFAM" id="SSF160920">
    <property type="entry name" value="PSTPO5379-like"/>
    <property type="match status" value="1"/>
</dbReference>
<evidence type="ECO:0000256" key="1">
    <source>
        <dbReference type="ARBA" id="ARBA00007896"/>
    </source>
</evidence>
<dbReference type="Pfam" id="PF07286">
    <property type="entry name" value="D-Glu_cyclase"/>
    <property type="match status" value="1"/>
</dbReference>
<dbReference type="PIRSF" id="PIRSF029755">
    <property type="entry name" value="UCP029755"/>
    <property type="match status" value="1"/>
</dbReference>
<dbReference type="NCBIfam" id="NF003969">
    <property type="entry name" value="PRK05463.1"/>
    <property type="match status" value="1"/>
</dbReference>
<accession>A0A2T0UVP1</accession>
<comment type="caution">
    <text evidence="3">The sequence shown here is derived from an EMBL/GenBank/DDBJ whole genome shotgun (WGS) entry which is preliminary data.</text>
</comment>
<organism evidence="3 4">
    <name type="scientific">Glycomyces artemisiae</name>
    <dbReference type="NCBI Taxonomy" id="1076443"/>
    <lineage>
        <taxon>Bacteria</taxon>
        <taxon>Bacillati</taxon>
        <taxon>Actinomycetota</taxon>
        <taxon>Actinomycetes</taxon>
        <taxon>Glycomycetales</taxon>
        <taxon>Glycomycetaceae</taxon>
        <taxon>Glycomyces</taxon>
    </lineage>
</organism>
<evidence type="ECO:0000313" key="3">
    <source>
        <dbReference type="EMBL" id="PRY61974.1"/>
    </source>
</evidence>
<reference evidence="3 4" key="1">
    <citation type="submission" date="2018-03" db="EMBL/GenBank/DDBJ databases">
        <title>Genomic Encyclopedia of Type Strains, Phase III (KMG-III): the genomes of soil and plant-associated and newly described type strains.</title>
        <authorList>
            <person name="Whitman W."/>
        </authorList>
    </citation>
    <scope>NUCLEOTIDE SEQUENCE [LARGE SCALE GENOMIC DNA]</scope>
    <source>
        <strain evidence="3 4">CGMCC 4.7067</strain>
    </source>
</reference>
<dbReference type="FunFam" id="3.30.2040.10:FF:000001">
    <property type="entry name" value="D-glutamate cyclase, mitochondrial"/>
    <property type="match status" value="1"/>
</dbReference>
<gene>
    <name evidence="3" type="ORF">B0I28_101300</name>
</gene>
<dbReference type="InterPro" id="IPR009906">
    <property type="entry name" value="D-Glu_cyclase"/>
</dbReference>
<keyword evidence="2" id="KW-0456">Lyase</keyword>
<dbReference type="OrthoDB" id="149585at2"/>
<dbReference type="AlphaFoldDB" id="A0A2T0UVP1"/>
<name>A0A2T0UVP1_9ACTN</name>
<protein>
    <submittedName>
        <fullName evidence="3">Uncharacterized protein YcsI (UPF0317 family)</fullName>
    </submittedName>
</protein>
<dbReference type="RefSeq" id="WP_106362039.1">
    <property type="nucleotide sequence ID" value="NZ_PVTJ01000001.1"/>
</dbReference>
<dbReference type="Proteomes" id="UP000238176">
    <property type="component" value="Unassembled WGS sequence"/>
</dbReference>